<proteinExistence type="predicted"/>
<reference evidence="1" key="2">
    <citation type="journal article" date="2023" name="Infect Dis Poverty">
        <title>Chromosome-scale genome of the human blood fluke Schistosoma mekongi and its implications for public health.</title>
        <authorList>
            <person name="Zhou M."/>
            <person name="Xu L."/>
            <person name="Xu D."/>
            <person name="Chen W."/>
            <person name="Khan J."/>
            <person name="Hu Y."/>
            <person name="Huang H."/>
            <person name="Wei H."/>
            <person name="Zhang Y."/>
            <person name="Chusongsang P."/>
            <person name="Tanasarnprasert K."/>
            <person name="Hu X."/>
            <person name="Limpanont Y."/>
            <person name="Lv Z."/>
        </authorList>
    </citation>
    <scope>NUCLEOTIDE SEQUENCE</scope>
    <source>
        <strain evidence="1">LV_2022a</strain>
    </source>
</reference>
<keyword evidence="2" id="KW-1185">Reference proteome</keyword>
<sequence length="64" mass="7205">MATETDQLQFISKLTLLSCTFNIVASWSEWDNFGLRLRDTFKCFLDILPANLGGKNKTCISSNS</sequence>
<name>A0AAE2D299_SCHME</name>
<accession>A0AAE2D299</accession>
<dbReference type="Proteomes" id="UP001292079">
    <property type="component" value="Unassembled WGS sequence"/>
</dbReference>
<protein>
    <submittedName>
        <fullName evidence="1">Uncharacterized protein</fullName>
    </submittedName>
</protein>
<dbReference type="AlphaFoldDB" id="A0AAE2D299"/>
<reference evidence="1" key="1">
    <citation type="submission" date="2022-04" db="EMBL/GenBank/DDBJ databases">
        <authorList>
            <person name="Xu L."/>
            <person name="Lv Z."/>
        </authorList>
    </citation>
    <scope>NUCLEOTIDE SEQUENCE</scope>
    <source>
        <strain evidence="1">LV_2022a</strain>
    </source>
</reference>
<dbReference type="EMBL" id="JALJAT010000006">
    <property type="protein sequence ID" value="KAK4468504.1"/>
    <property type="molecule type" value="Genomic_DNA"/>
</dbReference>
<gene>
    <name evidence="1" type="ORF">MN116_007705</name>
</gene>
<comment type="caution">
    <text evidence="1">The sequence shown here is derived from an EMBL/GenBank/DDBJ whole genome shotgun (WGS) entry which is preliminary data.</text>
</comment>
<organism evidence="1 2">
    <name type="scientific">Schistosoma mekongi</name>
    <name type="common">Parasitic worm</name>
    <dbReference type="NCBI Taxonomy" id="38744"/>
    <lineage>
        <taxon>Eukaryota</taxon>
        <taxon>Metazoa</taxon>
        <taxon>Spiralia</taxon>
        <taxon>Lophotrochozoa</taxon>
        <taxon>Platyhelminthes</taxon>
        <taxon>Trematoda</taxon>
        <taxon>Digenea</taxon>
        <taxon>Strigeidida</taxon>
        <taxon>Schistosomatoidea</taxon>
        <taxon>Schistosomatidae</taxon>
        <taxon>Schistosoma</taxon>
    </lineage>
</organism>
<evidence type="ECO:0000313" key="2">
    <source>
        <dbReference type="Proteomes" id="UP001292079"/>
    </source>
</evidence>
<evidence type="ECO:0000313" key="1">
    <source>
        <dbReference type="EMBL" id="KAK4468504.1"/>
    </source>
</evidence>